<organism evidence="3 4">
    <name type="scientific">Morchella conica CCBAS932</name>
    <dbReference type="NCBI Taxonomy" id="1392247"/>
    <lineage>
        <taxon>Eukaryota</taxon>
        <taxon>Fungi</taxon>
        <taxon>Dikarya</taxon>
        <taxon>Ascomycota</taxon>
        <taxon>Pezizomycotina</taxon>
        <taxon>Pezizomycetes</taxon>
        <taxon>Pezizales</taxon>
        <taxon>Morchellaceae</taxon>
        <taxon>Morchella</taxon>
    </lineage>
</organism>
<dbReference type="PANTHER" id="PTHR10742:SF313">
    <property type="entry name" value="AMINE OXIDASE"/>
    <property type="match status" value="1"/>
</dbReference>
<dbReference type="InParanoid" id="A0A3N4KEK4"/>
<reference evidence="3 4" key="1">
    <citation type="journal article" date="2018" name="Nat. Ecol. Evol.">
        <title>Pezizomycetes genomes reveal the molecular basis of ectomycorrhizal truffle lifestyle.</title>
        <authorList>
            <person name="Murat C."/>
            <person name="Payen T."/>
            <person name="Noel B."/>
            <person name="Kuo A."/>
            <person name="Morin E."/>
            <person name="Chen J."/>
            <person name="Kohler A."/>
            <person name="Krizsan K."/>
            <person name="Balestrini R."/>
            <person name="Da Silva C."/>
            <person name="Montanini B."/>
            <person name="Hainaut M."/>
            <person name="Levati E."/>
            <person name="Barry K.W."/>
            <person name="Belfiori B."/>
            <person name="Cichocki N."/>
            <person name="Clum A."/>
            <person name="Dockter R.B."/>
            <person name="Fauchery L."/>
            <person name="Guy J."/>
            <person name="Iotti M."/>
            <person name="Le Tacon F."/>
            <person name="Lindquist E.A."/>
            <person name="Lipzen A."/>
            <person name="Malagnac F."/>
            <person name="Mello A."/>
            <person name="Molinier V."/>
            <person name="Miyauchi S."/>
            <person name="Poulain J."/>
            <person name="Riccioni C."/>
            <person name="Rubini A."/>
            <person name="Sitrit Y."/>
            <person name="Splivallo R."/>
            <person name="Traeger S."/>
            <person name="Wang M."/>
            <person name="Zifcakova L."/>
            <person name="Wipf D."/>
            <person name="Zambonelli A."/>
            <person name="Paolocci F."/>
            <person name="Nowrousian M."/>
            <person name="Ottonello S."/>
            <person name="Baldrian P."/>
            <person name="Spatafora J.W."/>
            <person name="Henrissat B."/>
            <person name="Nagy L.G."/>
            <person name="Aury J.M."/>
            <person name="Wincker P."/>
            <person name="Grigoriev I.V."/>
            <person name="Bonfante P."/>
            <person name="Martin F.M."/>
        </authorList>
    </citation>
    <scope>NUCLEOTIDE SEQUENCE [LARGE SCALE GENOMIC DNA]</scope>
    <source>
        <strain evidence="3 4">CCBAS932</strain>
    </source>
</reference>
<dbReference type="Gene3D" id="3.90.660.10">
    <property type="match status" value="1"/>
</dbReference>
<evidence type="ECO:0000256" key="1">
    <source>
        <dbReference type="SAM" id="SignalP"/>
    </source>
</evidence>
<feature type="chain" id="PRO_5018183671" evidence="1">
    <location>
        <begin position="24"/>
        <end position="520"/>
    </location>
</feature>
<dbReference type="GO" id="GO:0006598">
    <property type="term" value="P:polyamine catabolic process"/>
    <property type="evidence" value="ECO:0007669"/>
    <property type="project" value="TreeGrafter"/>
</dbReference>
<feature type="signal peptide" evidence="1">
    <location>
        <begin position="1"/>
        <end position="23"/>
    </location>
</feature>
<dbReference type="Pfam" id="PF01593">
    <property type="entry name" value="Amino_oxidase"/>
    <property type="match status" value="1"/>
</dbReference>
<gene>
    <name evidence="3" type="ORF">P167DRAFT_560752</name>
</gene>
<dbReference type="OrthoDB" id="5046242at2759"/>
<dbReference type="FunCoup" id="A0A3N4KEK4">
    <property type="interactions" value="370"/>
</dbReference>
<dbReference type="GO" id="GO:0016491">
    <property type="term" value="F:oxidoreductase activity"/>
    <property type="evidence" value="ECO:0007669"/>
    <property type="project" value="InterPro"/>
</dbReference>
<proteinExistence type="predicted"/>
<sequence length="520" mass="58272">MHFRSILPLSLLPLSLLPLTTLALRPRDERVLNTTVLILGGGMTGVSAAHSLAIDRNITDFLVLEARHELGGRVQQGKIGDLNIELGANWVEGLGTNPIWTLAQKYGINNRYSNWSNIDYFTEDGWQDETGSLAQALTRYEEDVFIKASADAGRRKALGLPDLSMKAGLRVAGWNPLTPEERAAEYFSHDWEQAEPPVESSFIGTIEVYNETFIEFGNSDNHLVIDQGGYKQVIIKYGDEIPNFQDKVLFNEVVETIEYRSDGVTVKTASGLTVNAEYALCTFSLGVLQHDDVAFEPALPDWKQDAIANFHLATYMKIFAKFPTKFWNDTEFALYADADERGYYAVWQSLDAPGFYEGSKSIFATLTSDAAYHAELQTDEEVQADFVAVLRDMYGAENVPDPIDFTFPRWTLDPLFRGTFTNWGAGVTVKQQDDMRAPVGGDAETERRLFFAGEHTSRKYFGYLHGAFFEGRMAAHNLGDCVLFNCMESDGTTLAKRDAMEFELNKVGATHGRLRKRMWG</sequence>
<feature type="domain" description="Amine oxidase" evidence="2">
    <location>
        <begin position="43"/>
        <end position="476"/>
    </location>
</feature>
<dbReference type="InterPro" id="IPR050281">
    <property type="entry name" value="Flavin_monoamine_oxidase"/>
</dbReference>
<dbReference type="AlphaFoldDB" id="A0A3N4KEK4"/>
<dbReference type="STRING" id="1392247.A0A3N4KEK4"/>
<protein>
    <submittedName>
        <fullName evidence="3">Amine oxidase</fullName>
    </submittedName>
</protein>
<evidence type="ECO:0000259" key="2">
    <source>
        <dbReference type="Pfam" id="PF01593"/>
    </source>
</evidence>
<evidence type="ECO:0000313" key="4">
    <source>
        <dbReference type="Proteomes" id="UP000277580"/>
    </source>
</evidence>
<dbReference type="PANTHER" id="PTHR10742">
    <property type="entry name" value="FLAVIN MONOAMINE OXIDASE"/>
    <property type="match status" value="1"/>
</dbReference>
<dbReference type="InterPro" id="IPR036188">
    <property type="entry name" value="FAD/NAD-bd_sf"/>
</dbReference>
<keyword evidence="1" id="KW-0732">Signal</keyword>
<keyword evidence="4" id="KW-1185">Reference proteome</keyword>
<dbReference type="SUPFAM" id="SSF54373">
    <property type="entry name" value="FAD-linked reductases, C-terminal domain"/>
    <property type="match status" value="1"/>
</dbReference>
<dbReference type="InterPro" id="IPR002937">
    <property type="entry name" value="Amino_oxidase"/>
</dbReference>
<dbReference type="EMBL" id="ML119172">
    <property type="protein sequence ID" value="RPB07908.1"/>
    <property type="molecule type" value="Genomic_DNA"/>
</dbReference>
<name>A0A3N4KEK4_9PEZI</name>
<accession>A0A3N4KEK4</accession>
<evidence type="ECO:0000313" key="3">
    <source>
        <dbReference type="EMBL" id="RPB07908.1"/>
    </source>
</evidence>
<dbReference type="Gene3D" id="3.50.50.60">
    <property type="entry name" value="FAD/NAD(P)-binding domain"/>
    <property type="match status" value="1"/>
</dbReference>
<dbReference type="Proteomes" id="UP000277580">
    <property type="component" value="Unassembled WGS sequence"/>
</dbReference>
<dbReference type="SUPFAM" id="SSF51905">
    <property type="entry name" value="FAD/NAD(P)-binding domain"/>
    <property type="match status" value="1"/>
</dbReference>